<sequence>MKWCSVSLMMCLVITVINIQAKEYKIKNASELEVLTLLPGDKVILKSGVWTDQKLMMKGLGTKEKNIVFSGERNGSTVISKGSTLLIEGKYLTVENLKFRDTNIPKGSIVFISKAAENCRFTNNVFLETGENSLSKDTFFAWVTMYGVNNRIDHCYFKGKTNKGCTIVAEAEKKPGYNRIDHNFFDHRPELGMNGGESIRAGNWNTSMFSSHITIEENIFKNCNGEIEIISNKSCDNIIRNNLFYESNGTISLRHGKRATVAGNVFIGNKKNGVGGIRVTGEGHRIFDNYFSGIIGTDFYAPVSFRNAWENPPLHGYDQVRDCAVFSNTFINCGIPFYIGVGKDEKSFVVPINTTIANNLIYSNEKALKIIEPKYKFEIIKNLVSSSSTESAKGFIKENLHLQSKKGLAYIKAPSSVKPHILEGAKENYFGSRLQDGFYGKLLKAKNVGPSWYRIKPYLVIIN</sequence>
<dbReference type="InterPro" id="IPR006626">
    <property type="entry name" value="PbH1"/>
</dbReference>
<gene>
    <name evidence="2" type="ORF">ACFSAH_19785</name>
</gene>
<name>A0ABW4IJG4_9SPHI</name>
<dbReference type="CDD" id="cd14251">
    <property type="entry name" value="PL-6"/>
    <property type="match status" value="1"/>
</dbReference>
<keyword evidence="2" id="KW-0456">Lyase</keyword>
<dbReference type="RefSeq" id="WP_379664443.1">
    <property type="nucleotide sequence ID" value="NZ_JBHUDG010000051.1"/>
</dbReference>
<feature type="chain" id="PRO_5046361651" evidence="1">
    <location>
        <begin position="22"/>
        <end position="463"/>
    </location>
</feature>
<dbReference type="SMART" id="SM00710">
    <property type="entry name" value="PbH1"/>
    <property type="match status" value="7"/>
</dbReference>
<reference evidence="3" key="1">
    <citation type="journal article" date="2019" name="Int. J. Syst. Evol. Microbiol.">
        <title>The Global Catalogue of Microorganisms (GCM) 10K type strain sequencing project: providing services to taxonomists for standard genome sequencing and annotation.</title>
        <authorList>
            <consortium name="The Broad Institute Genomics Platform"/>
            <consortium name="The Broad Institute Genome Sequencing Center for Infectious Disease"/>
            <person name="Wu L."/>
            <person name="Ma J."/>
        </authorList>
    </citation>
    <scope>NUCLEOTIDE SEQUENCE [LARGE SCALE GENOMIC DNA]</scope>
    <source>
        <strain evidence="3">CCUG 53762</strain>
    </source>
</reference>
<dbReference type="GO" id="GO:0016829">
    <property type="term" value="F:lyase activity"/>
    <property type="evidence" value="ECO:0007669"/>
    <property type="project" value="UniProtKB-KW"/>
</dbReference>
<accession>A0ABW4IJG4</accession>
<dbReference type="InterPro" id="IPR011050">
    <property type="entry name" value="Pectin_lyase_fold/virulence"/>
</dbReference>
<evidence type="ECO:0000256" key="1">
    <source>
        <dbReference type="SAM" id="SignalP"/>
    </source>
</evidence>
<dbReference type="InterPro" id="IPR012334">
    <property type="entry name" value="Pectin_lyas_fold"/>
</dbReference>
<dbReference type="EMBL" id="JBHUDG010000051">
    <property type="protein sequence ID" value="MFD1632122.1"/>
    <property type="molecule type" value="Genomic_DNA"/>
</dbReference>
<evidence type="ECO:0000313" key="2">
    <source>
        <dbReference type="EMBL" id="MFD1632122.1"/>
    </source>
</evidence>
<dbReference type="Proteomes" id="UP001597118">
    <property type="component" value="Unassembled WGS sequence"/>
</dbReference>
<protein>
    <submittedName>
        <fullName evidence="2">Polysaccharide lyase 6 family protein</fullName>
    </submittedName>
</protein>
<keyword evidence="1" id="KW-0732">Signal</keyword>
<dbReference type="Gene3D" id="2.160.20.10">
    <property type="entry name" value="Single-stranded right-handed beta-helix, Pectin lyase-like"/>
    <property type="match status" value="1"/>
</dbReference>
<dbReference type="Pfam" id="PF14592">
    <property type="entry name" value="Chondroitinas_B"/>
    <property type="match status" value="1"/>
</dbReference>
<evidence type="ECO:0000313" key="3">
    <source>
        <dbReference type="Proteomes" id="UP001597118"/>
    </source>
</evidence>
<organism evidence="2 3">
    <name type="scientific">Pseudopedobacter beijingensis</name>
    <dbReference type="NCBI Taxonomy" id="1207056"/>
    <lineage>
        <taxon>Bacteria</taxon>
        <taxon>Pseudomonadati</taxon>
        <taxon>Bacteroidota</taxon>
        <taxon>Sphingobacteriia</taxon>
        <taxon>Sphingobacteriales</taxon>
        <taxon>Sphingobacteriaceae</taxon>
        <taxon>Pseudopedobacter</taxon>
    </lineage>
</organism>
<proteinExistence type="predicted"/>
<feature type="signal peptide" evidence="1">
    <location>
        <begin position="1"/>
        <end position="21"/>
    </location>
</feature>
<dbReference type="SUPFAM" id="SSF51126">
    <property type="entry name" value="Pectin lyase-like"/>
    <property type="match status" value="1"/>
</dbReference>
<comment type="caution">
    <text evidence="2">The sequence shown here is derived from an EMBL/GenBank/DDBJ whole genome shotgun (WGS) entry which is preliminary data.</text>
</comment>
<keyword evidence="3" id="KW-1185">Reference proteome</keyword>
<dbReference type="InterPro" id="IPR039513">
    <property type="entry name" value="PL-6"/>
</dbReference>